<dbReference type="GO" id="GO:0016020">
    <property type="term" value="C:membrane"/>
    <property type="evidence" value="ECO:0007669"/>
    <property type="project" value="UniProtKB-SubCell"/>
</dbReference>
<dbReference type="InterPro" id="IPR032805">
    <property type="entry name" value="Wax_synthase_dom"/>
</dbReference>
<evidence type="ECO:0000256" key="2">
    <source>
        <dbReference type="ARBA" id="ARBA00007282"/>
    </source>
</evidence>
<dbReference type="VEuPathDB" id="FungiDB:MPH_00016"/>
<dbReference type="AlphaFoldDB" id="K2SCE4"/>
<accession>K2SCE4</accession>
<evidence type="ECO:0000256" key="4">
    <source>
        <dbReference type="ARBA" id="ARBA00022692"/>
    </source>
</evidence>
<name>K2SCE4_MACPH</name>
<feature type="transmembrane region" description="Helical" evidence="7">
    <location>
        <begin position="30"/>
        <end position="49"/>
    </location>
</feature>
<keyword evidence="6 7" id="KW-0472">Membrane</keyword>
<sequence>MDAVIPRPGPRNHTVYEVFLDNERTEIPSWAVQLFIPAFFCTGVLSLLPPPGSVRVIIGLTAFTTMWWYTVTHWTGDGSFMTGPMFAFPITLRWAFMVLRGTPETDYFPLQARDEKPTGPSDLTTLRKLKWSMDLWCSWRGVGWNWELPGLRKSSSGNTSRLRFVLAQIFWVAANLAAAQLITRFSFCPLYPSSNTVQAFLLAPLWQQYAISATQLVLSTRFLDSTYRVFAIIAVSLGLSAPESNPPCFGSLADAYSVRQFWGKYWHQMFRKVFNAAGEMFAQAVGAEKGTLLSRYLKTYAGYITSGAMHAVPGLFVRHSSPLWSLTNLLHMPFYAMIVTAEDVLKAGGRRLGIRDSALIRIVGYVWTAFWVPFIYRYAFVFYIDIGFCDGVCPA</sequence>
<organism evidence="9 10">
    <name type="scientific">Macrophomina phaseolina (strain MS6)</name>
    <name type="common">Charcoal rot fungus</name>
    <dbReference type="NCBI Taxonomy" id="1126212"/>
    <lineage>
        <taxon>Eukaryota</taxon>
        <taxon>Fungi</taxon>
        <taxon>Dikarya</taxon>
        <taxon>Ascomycota</taxon>
        <taxon>Pezizomycotina</taxon>
        <taxon>Dothideomycetes</taxon>
        <taxon>Dothideomycetes incertae sedis</taxon>
        <taxon>Botryosphaeriales</taxon>
        <taxon>Botryosphaeriaceae</taxon>
        <taxon>Macrophomina</taxon>
    </lineage>
</organism>
<gene>
    <name evidence="9" type="ORF">MPH_00016</name>
</gene>
<dbReference type="EMBL" id="AHHD01000004">
    <property type="protein sequence ID" value="EKG22642.1"/>
    <property type="molecule type" value="Genomic_DNA"/>
</dbReference>
<keyword evidence="4 7" id="KW-0812">Transmembrane</keyword>
<comment type="subcellular location">
    <subcellularLocation>
        <location evidence="1">Membrane</location>
        <topology evidence="1">Multi-pass membrane protein</topology>
    </subcellularLocation>
</comment>
<evidence type="ECO:0000313" key="10">
    <source>
        <dbReference type="Proteomes" id="UP000007129"/>
    </source>
</evidence>
<evidence type="ECO:0000256" key="1">
    <source>
        <dbReference type="ARBA" id="ARBA00004141"/>
    </source>
</evidence>
<evidence type="ECO:0000256" key="6">
    <source>
        <dbReference type="ARBA" id="ARBA00023136"/>
    </source>
</evidence>
<dbReference type="PANTHER" id="PTHR31595">
    <property type="entry name" value="LONG-CHAIN-ALCOHOL O-FATTY-ACYLTRANSFERASE 3-RELATED"/>
    <property type="match status" value="1"/>
</dbReference>
<evidence type="ECO:0000313" key="9">
    <source>
        <dbReference type="EMBL" id="EKG22642.1"/>
    </source>
</evidence>
<feature type="domain" description="Wax synthase" evidence="8">
    <location>
        <begin position="246"/>
        <end position="317"/>
    </location>
</feature>
<evidence type="ECO:0000256" key="5">
    <source>
        <dbReference type="ARBA" id="ARBA00022989"/>
    </source>
</evidence>
<dbReference type="Pfam" id="PF13813">
    <property type="entry name" value="MBOAT_2"/>
    <property type="match status" value="1"/>
</dbReference>
<dbReference type="Proteomes" id="UP000007129">
    <property type="component" value="Unassembled WGS sequence"/>
</dbReference>
<feature type="transmembrane region" description="Helical" evidence="7">
    <location>
        <begin position="362"/>
        <end position="384"/>
    </location>
</feature>
<evidence type="ECO:0000256" key="7">
    <source>
        <dbReference type="SAM" id="Phobius"/>
    </source>
</evidence>
<proteinExistence type="inferred from homology"/>
<dbReference type="GO" id="GO:0008374">
    <property type="term" value="F:O-acyltransferase activity"/>
    <property type="evidence" value="ECO:0007669"/>
    <property type="project" value="InterPro"/>
</dbReference>
<dbReference type="InParanoid" id="K2SCE4"/>
<keyword evidence="3" id="KW-0808">Transferase</keyword>
<reference evidence="9 10" key="1">
    <citation type="journal article" date="2012" name="BMC Genomics">
        <title>Tools to kill: Genome of one of the most destructive plant pathogenic fungi Macrophomina phaseolina.</title>
        <authorList>
            <person name="Islam M.S."/>
            <person name="Haque M.S."/>
            <person name="Islam M.M."/>
            <person name="Emdad E.M."/>
            <person name="Halim A."/>
            <person name="Hossen Q.M.M."/>
            <person name="Hossain M.Z."/>
            <person name="Ahmed B."/>
            <person name="Rahim S."/>
            <person name="Rahman M.S."/>
            <person name="Alam M.M."/>
            <person name="Hou S."/>
            <person name="Wan X."/>
            <person name="Saito J.A."/>
            <person name="Alam M."/>
        </authorList>
    </citation>
    <scope>NUCLEOTIDE SEQUENCE [LARGE SCALE GENOMIC DNA]</scope>
    <source>
        <strain evidence="9 10">MS6</strain>
    </source>
</reference>
<comment type="caution">
    <text evidence="9">The sequence shown here is derived from an EMBL/GenBank/DDBJ whole genome shotgun (WGS) entry which is preliminary data.</text>
</comment>
<evidence type="ECO:0000256" key="3">
    <source>
        <dbReference type="ARBA" id="ARBA00022679"/>
    </source>
</evidence>
<dbReference type="GO" id="GO:0006629">
    <property type="term" value="P:lipid metabolic process"/>
    <property type="evidence" value="ECO:0007669"/>
    <property type="project" value="InterPro"/>
</dbReference>
<feature type="transmembrane region" description="Helical" evidence="7">
    <location>
        <begin position="56"/>
        <end position="74"/>
    </location>
</feature>
<protein>
    <recommendedName>
        <fullName evidence="8">Wax synthase domain-containing protein</fullName>
    </recommendedName>
</protein>
<feature type="transmembrane region" description="Helical" evidence="7">
    <location>
        <begin position="80"/>
        <end position="99"/>
    </location>
</feature>
<evidence type="ECO:0000259" key="8">
    <source>
        <dbReference type="Pfam" id="PF13813"/>
    </source>
</evidence>
<keyword evidence="5 7" id="KW-1133">Transmembrane helix</keyword>
<comment type="similarity">
    <text evidence="2">Belongs to the wax synthase family.</text>
</comment>
<dbReference type="InterPro" id="IPR044851">
    <property type="entry name" value="Wax_synthase"/>
</dbReference>
<dbReference type="PANTHER" id="PTHR31595:SF53">
    <property type="entry name" value="ACETYLTRANSFERASE SIRH"/>
    <property type="match status" value="1"/>
</dbReference>
<dbReference type="eggNOG" id="ENOG502SIV2">
    <property type="taxonomic scope" value="Eukaryota"/>
</dbReference>
<dbReference type="OrthoDB" id="1077582at2759"/>
<dbReference type="HOGENOM" id="CLU_032731_1_1_1"/>